<feature type="transmembrane region" description="Helical" evidence="5">
    <location>
        <begin position="110"/>
        <end position="126"/>
    </location>
</feature>
<feature type="transmembrane region" description="Helical" evidence="5">
    <location>
        <begin position="278"/>
        <end position="298"/>
    </location>
</feature>
<dbReference type="NCBIfam" id="TIGR01770">
    <property type="entry name" value="NDH_I_N"/>
    <property type="match status" value="1"/>
</dbReference>
<comment type="function">
    <text evidence="5">NDH-1 shuttles electrons from NADH, via FMN and iron-sulfur (Fe-S) centers, to quinones in the respiratory chain. The immediate electron acceptor for the enzyme in this species is believed to be a menaquinone. Couples the redox reaction to proton translocation (for every two electrons transferred, four hydrogen ions are translocated across the cytoplasmic membrane), and thus conserves the redox energy in a proton gradient.</text>
</comment>
<sequence length="495" mass="53239">MNALQAGDLIHLLPELILVGAAVFLTLLDLALPRRFGRSALAWLTLAAIAGSAAAVAMKLGDEPVRLLNDSYRIEDYANLFKLVFLGGGALVVLMSIGSIRDDEIPHKGEYFYLFLPALVGAMVVASSGDLITLFVGLELLGISSYVLVGMRKGSGTNNEAAFKYVVTGAIASAILLYGFSFLYGMSGSTNLGAIRNALIQNYEQYDAMIYLSFFLVLAGFALKVAAAPFHAWAPDVYEGAPTPITAFLAVVSKLAAFAILFRVIYNVYALNSHLYKDVLLALAVLAAAAMILGNALALKQYKVKRLLAFSGIANAGYLFVPLAANFSLTHYNNFSELLYYGIAYAVMNIGALAVLMAVSNRGENEELSAFAGLYHRAPWTAAAMTILLVSLAGLPVTGGFFGKLFILLGAMQTELYWLGAVMIVTSVVSFYYYFGFIRQMYMRSSGSTPLSLTGPLAVAIWICTVLTLALGFAPHIVIGYMTDLFQLQSDFLIG</sequence>
<evidence type="ECO:0000256" key="4">
    <source>
        <dbReference type="ARBA" id="ARBA00023136"/>
    </source>
</evidence>
<comment type="subcellular location">
    <subcellularLocation>
        <location evidence="1 5">Cell membrane</location>
        <topology evidence="1 5">Multi-pass membrane protein</topology>
    </subcellularLocation>
    <subcellularLocation>
        <location evidence="6">Membrane</location>
        <topology evidence="6">Multi-pass membrane protein</topology>
    </subcellularLocation>
</comment>
<evidence type="ECO:0000256" key="3">
    <source>
        <dbReference type="ARBA" id="ARBA00022989"/>
    </source>
</evidence>
<keyword evidence="5" id="KW-0520">NAD</keyword>
<feature type="transmembrane region" description="Helical" evidence="5">
    <location>
        <begin position="416"/>
        <end position="435"/>
    </location>
</feature>
<keyword evidence="3 5" id="KW-1133">Transmembrane helix</keyword>
<dbReference type="EC" id="7.1.1.-" evidence="5"/>
<gene>
    <name evidence="5" type="primary">nuoN</name>
    <name evidence="8" type="ORF">ACFQWB_14710</name>
</gene>
<dbReference type="RefSeq" id="WP_138789894.1">
    <property type="nucleotide sequence ID" value="NZ_JBHTGQ010000039.1"/>
</dbReference>
<feature type="transmembrane region" description="Helical" evidence="5">
    <location>
        <begin position="12"/>
        <end position="32"/>
    </location>
</feature>
<comment type="catalytic activity">
    <reaction evidence="5">
        <text>a quinone + NADH + 5 H(+)(in) = a quinol + NAD(+) + 4 H(+)(out)</text>
        <dbReference type="Rhea" id="RHEA:57888"/>
        <dbReference type="ChEBI" id="CHEBI:15378"/>
        <dbReference type="ChEBI" id="CHEBI:24646"/>
        <dbReference type="ChEBI" id="CHEBI:57540"/>
        <dbReference type="ChEBI" id="CHEBI:57945"/>
        <dbReference type="ChEBI" id="CHEBI:132124"/>
    </reaction>
</comment>
<feature type="transmembrane region" description="Helical" evidence="5">
    <location>
        <begin position="208"/>
        <end position="233"/>
    </location>
</feature>
<evidence type="ECO:0000256" key="2">
    <source>
        <dbReference type="ARBA" id="ARBA00022692"/>
    </source>
</evidence>
<feature type="transmembrane region" description="Helical" evidence="5">
    <location>
        <begin position="456"/>
        <end position="482"/>
    </location>
</feature>
<keyword evidence="5" id="KW-0813">Transport</keyword>
<keyword evidence="5" id="KW-1003">Cell membrane</keyword>
<dbReference type="HAMAP" id="MF_00445">
    <property type="entry name" value="NDH1_NuoN_1"/>
    <property type="match status" value="1"/>
</dbReference>
<keyword evidence="5" id="KW-1278">Translocase</keyword>
<evidence type="ECO:0000313" key="8">
    <source>
        <dbReference type="EMBL" id="MFC7751168.1"/>
    </source>
</evidence>
<evidence type="ECO:0000256" key="5">
    <source>
        <dbReference type="HAMAP-Rule" id="MF_00445"/>
    </source>
</evidence>
<name>A0ABW2VA46_9BACL</name>
<protein>
    <recommendedName>
        <fullName evidence="5">NADH-quinone oxidoreductase subunit N</fullName>
        <ecNumber evidence="5">7.1.1.-</ecNumber>
    </recommendedName>
    <alternativeName>
        <fullName evidence="5">NADH dehydrogenase I subunit N</fullName>
    </alternativeName>
    <alternativeName>
        <fullName evidence="5">NDH-1 subunit N</fullName>
    </alternativeName>
</protein>
<organism evidence="8 9">
    <name type="scientific">Paenibacillus thermoaerophilus</name>
    <dbReference type="NCBI Taxonomy" id="1215385"/>
    <lineage>
        <taxon>Bacteria</taxon>
        <taxon>Bacillati</taxon>
        <taxon>Bacillota</taxon>
        <taxon>Bacilli</taxon>
        <taxon>Bacillales</taxon>
        <taxon>Paenibacillaceae</taxon>
        <taxon>Paenibacillus</taxon>
    </lineage>
</organism>
<keyword evidence="4 5" id="KW-0472">Membrane</keyword>
<dbReference type="InterPro" id="IPR010096">
    <property type="entry name" value="NADH-Q_OxRdtase_suN/2"/>
</dbReference>
<evidence type="ECO:0000313" key="9">
    <source>
        <dbReference type="Proteomes" id="UP001596528"/>
    </source>
</evidence>
<accession>A0ABW2VA46</accession>
<dbReference type="PANTHER" id="PTHR22773">
    <property type="entry name" value="NADH DEHYDROGENASE"/>
    <property type="match status" value="1"/>
</dbReference>
<evidence type="ECO:0000256" key="6">
    <source>
        <dbReference type="RuleBase" id="RU000320"/>
    </source>
</evidence>
<feature type="transmembrane region" description="Helical" evidence="5">
    <location>
        <begin position="307"/>
        <end position="327"/>
    </location>
</feature>
<feature type="transmembrane region" description="Helical" evidence="5">
    <location>
        <begin position="380"/>
        <end position="410"/>
    </location>
</feature>
<dbReference type="InterPro" id="IPR001750">
    <property type="entry name" value="ND/Mrp_TM"/>
</dbReference>
<feature type="transmembrane region" description="Helical" evidence="5">
    <location>
        <begin position="80"/>
        <end position="98"/>
    </location>
</feature>
<comment type="subunit">
    <text evidence="5">NDH-1 is composed of 14 different subunits. Subunits NuoA, H, J, K, L, M, N constitute the membrane sector of the complex.</text>
</comment>
<feature type="domain" description="NADH:quinone oxidoreductase/Mrp antiporter transmembrane" evidence="7">
    <location>
        <begin position="128"/>
        <end position="429"/>
    </location>
</feature>
<dbReference type="Pfam" id="PF00361">
    <property type="entry name" value="Proton_antipo_M"/>
    <property type="match status" value="1"/>
</dbReference>
<feature type="transmembrane region" description="Helical" evidence="5">
    <location>
        <begin position="339"/>
        <end position="359"/>
    </location>
</feature>
<proteinExistence type="inferred from homology"/>
<feature type="transmembrane region" description="Helical" evidence="5">
    <location>
        <begin position="163"/>
        <end position="184"/>
    </location>
</feature>
<keyword evidence="5" id="KW-0874">Quinone</keyword>
<comment type="caution">
    <text evidence="8">The sequence shown here is derived from an EMBL/GenBank/DDBJ whole genome shotgun (WGS) entry which is preliminary data.</text>
</comment>
<feature type="transmembrane region" description="Helical" evidence="5">
    <location>
        <begin position="41"/>
        <end position="60"/>
    </location>
</feature>
<comment type="similarity">
    <text evidence="5">Belongs to the complex I subunit 2 family.</text>
</comment>
<feature type="transmembrane region" description="Helical" evidence="5">
    <location>
        <begin position="245"/>
        <end position="266"/>
    </location>
</feature>
<evidence type="ECO:0000256" key="1">
    <source>
        <dbReference type="ARBA" id="ARBA00004651"/>
    </source>
</evidence>
<evidence type="ECO:0000259" key="7">
    <source>
        <dbReference type="Pfam" id="PF00361"/>
    </source>
</evidence>
<keyword evidence="9" id="KW-1185">Reference proteome</keyword>
<reference evidence="9" key="1">
    <citation type="journal article" date="2019" name="Int. J. Syst. Evol. Microbiol.">
        <title>The Global Catalogue of Microorganisms (GCM) 10K type strain sequencing project: providing services to taxonomists for standard genome sequencing and annotation.</title>
        <authorList>
            <consortium name="The Broad Institute Genomics Platform"/>
            <consortium name="The Broad Institute Genome Sequencing Center for Infectious Disease"/>
            <person name="Wu L."/>
            <person name="Ma J."/>
        </authorList>
    </citation>
    <scope>NUCLEOTIDE SEQUENCE [LARGE SCALE GENOMIC DNA]</scope>
    <source>
        <strain evidence="9">JCM 18657</strain>
    </source>
</reference>
<dbReference type="Proteomes" id="UP001596528">
    <property type="component" value="Unassembled WGS sequence"/>
</dbReference>
<dbReference type="EMBL" id="JBHTGQ010000039">
    <property type="protein sequence ID" value="MFC7751168.1"/>
    <property type="molecule type" value="Genomic_DNA"/>
</dbReference>
<keyword evidence="2 5" id="KW-0812">Transmembrane</keyword>